<dbReference type="Gene3D" id="3.30.420.40">
    <property type="match status" value="2"/>
</dbReference>
<gene>
    <name evidence="3" type="ORF">ACFFVI_13335</name>
</gene>
<keyword evidence="4" id="KW-1185">Reference proteome</keyword>
<comment type="caution">
    <text evidence="3">The sequence shown here is derived from an EMBL/GenBank/DDBJ whole genome shotgun (WGS) entry which is preliminary data.</text>
</comment>
<evidence type="ECO:0000256" key="1">
    <source>
        <dbReference type="ARBA" id="ARBA00006479"/>
    </source>
</evidence>
<dbReference type="InterPro" id="IPR016160">
    <property type="entry name" value="Ald_DH_CS_CYS"/>
</dbReference>
<name>A0ABV5LV71_9ACTN</name>
<dbReference type="Gene3D" id="1.10.10.10">
    <property type="entry name" value="Winged helix-like DNA-binding domain superfamily/Winged helix DNA-binding domain"/>
    <property type="match status" value="1"/>
</dbReference>
<comment type="similarity">
    <text evidence="1">Belongs to the ROK (NagC/XylR) family.</text>
</comment>
<dbReference type="PROSITE" id="PS00070">
    <property type="entry name" value="ALDEHYDE_DEHYDR_CYS"/>
    <property type="match status" value="1"/>
</dbReference>
<dbReference type="Pfam" id="PF00480">
    <property type="entry name" value="ROK"/>
    <property type="match status" value="1"/>
</dbReference>
<evidence type="ECO:0000313" key="3">
    <source>
        <dbReference type="EMBL" id="MFB9377949.1"/>
    </source>
</evidence>
<dbReference type="InterPro" id="IPR036388">
    <property type="entry name" value="WH-like_DNA-bd_sf"/>
</dbReference>
<dbReference type="InterPro" id="IPR043129">
    <property type="entry name" value="ATPase_NBD"/>
</dbReference>
<dbReference type="InterPro" id="IPR000600">
    <property type="entry name" value="ROK"/>
</dbReference>
<evidence type="ECO:0000313" key="4">
    <source>
        <dbReference type="Proteomes" id="UP001589748"/>
    </source>
</evidence>
<protein>
    <submittedName>
        <fullName evidence="3">ROK family protein</fullName>
    </submittedName>
</protein>
<organism evidence="3 4">
    <name type="scientific">Kineococcus gynurae</name>
    <dbReference type="NCBI Taxonomy" id="452979"/>
    <lineage>
        <taxon>Bacteria</taxon>
        <taxon>Bacillati</taxon>
        <taxon>Actinomycetota</taxon>
        <taxon>Actinomycetes</taxon>
        <taxon>Kineosporiales</taxon>
        <taxon>Kineosporiaceae</taxon>
        <taxon>Kineococcus</taxon>
    </lineage>
</organism>
<dbReference type="PANTHER" id="PTHR18964">
    <property type="entry name" value="ROK (REPRESSOR, ORF, KINASE) FAMILY"/>
    <property type="match status" value="1"/>
</dbReference>
<sequence>MRRLLGLVHAEPGISRAAAARALGASSGATSDLVATAVAAGWLREGDAVAHGRGRPTRSLEPSPDAPGVVGAEITHEGWRVAVVGLGGTVRTARTGRHDRRDPDAVLGAVRAAAAAVADRTPVLGLGLAVPGLVRDERRLDAPMLRWRDRDLGPALADGVGAFVAGNDATLAALGEARRGAGRGARVQLHLHLDAGVGGAVVGAGEPALGAHGLAGEYGHLPFGDPGQRCGCGARGCWGLSTGGEAMARSLGEEAPDDPVAHAHRVYERAAAGEAGARGAVAEVAAAVGRGIAGLVHALDPDRVTLGGTGVRLLELAGPDVARACAQNLMSFRALPPPELLPAALGSDASVVGAAELLWTRLLR</sequence>
<evidence type="ECO:0000256" key="2">
    <source>
        <dbReference type="ARBA" id="ARBA00023002"/>
    </source>
</evidence>
<proteinExistence type="inferred from homology"/>
<accession>A0ABV5LV71</accession>
<dbReference type="Proteomes" id="UP001589748">
    <property type="component" value="Unassembled WGS sequence"/>
</dbReference>
<dbReference type="InterPro" id="IPR049874">
    <property type="entry name" value="ROK_cs"/>
</dbReference>
<dbReference type="PANTHER" id="PTHR18964:SF149">
    <property type="entry name" value="BIFUNCTIONAL UDP-N-ACETYLGLUCOSAMINE 2-EPIMERASE_N-ACETYLMANNOSAMINE KINASE"/>
    <property type="match status" value="1"/>
</dbReference>
<keyword evidence="2" id="KW-0560">Oxidoreductase</keyword>
<dbReference type="SUPFAM" id="SSF53067">
    <property type="entry name" value="Actin-like ATPase domain"/>
    <property type="match status" value="1"/>
</dbReference>
<dbReference type="PROSITE" id="PS01125">
    <property type="entry name" value="ROK"/>
    <property type="match status" value="1"/>
</dbReference>
<dbReference type="RefSeq" id="WP_380137635.1">
    <property type="nucleotide sequence ID" value="NZ_JBHLUI010000008.1"/>
</dbReference>
<dbReference type="EMBL" id="JBHMDM010000007">
    <property type="protein sequence ID" value="MFB9377949.1"/>
    <property type="molecule type" value="Genomic_DNA"/>
</dbReference>
<reference evidence="3 4" key="1">
    <citation type="submission" date="2024-09" db="EMBL/GenBank/DDBJ databases">
        <authorList>
            <person name="Sun Q."/>
            <person name="Mori K."/>
        </authorList>
    </citation>
    <scope>NUCLEOTIDE SEQUENCE [LARGE SCALE GENOMIC DNA]</scope>
    <source>
        <strain evidence="3 4">TISTR 1856</strain>
    </source>
</reference>